<reference evidence="2 3" key="1">
    <citation type="journal article" date="2020" name="IScience">
        <title>Genome Sequencing of the Endangered Kingdonia uniflora (Circaeasteraceae, Ranunculales) Reveals Potential Mechanisms of Evolutionary Specialization.</title>
        <authorList>
            <person name="Sun Y."/>
            <person name="Deng T."/>
            <person name="Zhang A."/>
            <person name="Moore M.J."/>
            <person name="Landis J.B."/>
            <person name="Lin N."/>
            <person name="Zhang H."/>
            <person name="Zhang X."/>
            <person name="Huang J."/>
            <person name="Zhang X."/>
            <person name="Sun H."/>
            <person name="Wang H."/>
        </authorList>
    </citation>
    <scope>NUCLEOTIDE SEQUENCE [LARGE SCALE GENOMIC DNA]</scope>
    <source>
        <strain evidence="2">TB1705</strain>
        <tissue evidence="2">Leaf</tissue>
    </source>
</reference>
<dbReference type="Pfam" id="PF25895">
    <property type="entry name" value="WHD_plant_disease"/>
    <property type="match status" value="1"/>
</dbReference>
<accession>A0A7J7KZI2</accession>
<proteinExistence type="predicted"/>
<dbReference type="InterPro" id="IPR058874">
    <property type="entry name" value="WHD_plant"/>
</dbReference>
<keyword evidence="3" id="KW-1185">Reference proteome</keyword>
<dbReference type="OrthoDB" id="10654311at2759"/>
<feature type="domain" description="Plant disease resistance WDH" evidence="1">
    <location>
        <begin position="129"/>
        <end position="170"/>
    </location>
</feature>
<dbReference type="Proteomes" id="UP000541444">
    <property type="component" value="Unassembled WGS sequence"/>
</dbReference>
<dbReference type="AlphaFoldDB" id="A0A7J7KZI2"/>
<dbReference type="PANTHER" id="PTHR32472">
    <property type="entry name" value="DNA REPAIR PROTEIN RADA"/>
    <property type="match status" value="1"/>
</dbReference>
<dbReference type="EMBL" id="JACGCM010002781">
    <property type="protein sequence ID" value="KAF6135684.1"/>
    <property type="molecule type" value="Genomic_DNA"/>
</dbReference>
<comment type="caution">
    <text evidence="2">The sequence shown here is derived from an EMBL/GenBank/DDBJ whole genome shotgun (WGS) entry which is preliminary data.</text>
</comment>
<evidence type="ECO:0000313" key="2">
    <source>
        <dbReference type="EMBL" id="KAF6135684.1"/>
    </source>
</evidence>
<organism evidence="2 3">
    <name type="scientific">Kingdonia uniflora</name>
    <dbReference type="NCBI Taxonomy" id="39325"/>
    <lineage>
        <taxon>Eukaryota</taxon>
        <taxon>Viridiplantae</taxon>
        <taxon>Streptophyta</taxon>
        <taxon>Embryophyta</taxon>
        <taxon>Tracheophyta</taxon>
        <taxon>Spermatophyta</taxon>
        <taxon>Magnoliopsida</taxon>
        <taxon>Ranunculales</taxon>
        <taxon>Circaeasteraceae</taxon>
        <taxon>Kingdonia</taxon>
    </lineage>
</organism>
<dbReference type="PANTHER" id="PTHR32472:SF11">
    <property type="entry name" value="DISEASE RESISTANCE PROTEIN (TIR-NBS CLASS)"/>
    <property type="match status" value="1"/>
</dbReference>
<gene>
    <name evidence="2" type="ORF">GIB67_028255</name>
</gene>
<name>A0A7J7KZI2_9MAGN</name>
<feature type="non-terminal residue" evidence="2">
    <location>
        <position position="1"/>
    </location>
</feature>
<sequence>MFYGGLEKEWKEAVNGLLCVDKIKLEAHDGNRRDCILQCSYLGNKLRATKRSGEIEYVEGKGGEKEKFPFSQTNFIGRKKEFSELELILFGDVIGDAEREYFEIKTRHGRKKLVKKERKKLVIKERKKDYGPQSLGSRMVQIGGWFAPTAIPVPLLALAANKIPETHQAQSGAELNPFLWQELATLRGNAIEPRAKLMIRGGQYDIVRKAVFIRTSIGREEHPDTISSREMLTKITRLIANNG</sequence>
<protein>
    <recommendedName>
        <fullName evidence="1">Plant disease resistance WDH domain-containing protein</fullName>
    </recommendedName>
</protein>
<dbReference type="GO" id="GO:0000725">
    <property type="term" value="P:recombinational repair"/>
    <property type="evidence" value="ECO:0007669"/>
    <property type="project" value="TreeGrafter"/>
</dbReference>
<evidence type="ECO:0000259" key="1">
    <source>
        <dbReference type="Pfam" id="PF25895"/>
    </source>
</evidence>
<evidence type="ECO:0000313" key="3">
    <source>
        <dbReference type="Proteomes" id="UP000541444"/>
    </source>
</evidence>